<name>A0A6J4UX20_9BACT</name>
<dbReference type="InterPro" id="IPR006059">
    <property type="entry name" value="SBP"/>
</dbReference>
<dbReference type="PANTHER" id="PTHR43649">
    <property type="entry name" value="ARABINOSE-BINDING PROTEIN-RELATED"/>
    <property type="match status" value="1"/>
</dbReference>
<dbReference type="EMBL" id="CADCWK010000191">
    <property type="protein sequence ID" value="CAA9562816.1"/>
    <property type="molecule type" value="Genomic_DNA"/>
</dbReference>
<sequence>MVRRSDITRRSVIRGAVAGAGALAGAGGIAGMVAARKAPAVIQTGGTFTYWGGLIFSDAANSVLQSTIEEWCRSNGFEPDVVMINQNETVQRVSAAVEAGTMPDALDLGLDLALQLSSSGQLVAVDDLYETIGAAHGGWFESVANATAPERFGGSRVGIPFGASGNILFRRMDLLEEAGLTTAPATWQEVADQARAAQQPPATFGLGFSLSNVGDGNVMISIMQSYGGRIADDAGTTVMINSPETRTFLEWVQACATDGLFSPSNTTWDGAGDNAAYQAGQAVFIMNTGSVHIGLLDSDPELEEATGYSPLPDGPMGKISPLNPNIRSIPTTSSQPDAARALCEYLAMPAYSEQYYNSAIYGPVLQGERGFAIFSTEVHGALLGLVENGTAPAAPDQFNGAYAETSTTFAIPRMLQRMVVDGMSIDDTMAQAQTEIEAIYAKYV</sequence>
<evidence type="ECO:0000256" key="1">
    <source>
        <dbReference type="ARBA" id="ARBA00004418"/>
    </source>
</evidence>
<dbReference type="SUPFAM" id="SSF53850">
    <property type="entry name" value="Periplasmic binding protein-like II"/>
    <property type="match status" value="1"/>
</dbReference>
<reference evidence="6" key="1">
    <citation type="submission" date="2020-02" db="EMBL/GenBank/DDBJ databases">
        <authorList>
            <person name="Meier V. D."/>
        </authorList>
    </citation>
    <scope>NUCLEOTIDE SEQUENCE</scope>
    <source>
        <strain evidence="6">AVDCRST_MAG33</strain>
    </source>
</reference>
<keyword evidence="4" id="KW-0732">Signal</keyword>
<evidence type="ECO:0000256" key="5">
    <source>
        <dbReference type="SAM" id="Phobius"/>
    </source>
</evidence>
<accession>A0A6J4UX20</accession>
<protein>
    <recommendedName>
        <fullName evidence="7">ABC transporter, substrate-binding protein (Cluster 1, maltose/g3p/polyamine/iron)</fullName>
    </recommendedName>
</protein>
<dbReference type="Pfam" id="PF01547">
    <property type="entry name" value="SBP_bac_1"/>
    <property type="match status" value="1"/>
</dbReference>
<dbReference type="PANTHER" id="PTHR43649:SF34">
    <property type="entry name" value="ABC TRANSPORTER PERIPLASMIC-BINDING PROTEIN YCJN-RELATED"/>
    <property type="match status" value="1"/>
</dbReference>
<proteinExistence type="inferred from homology"/>
<dbReference type="InterPro" id="IPR050490">
    <property type="entry name" value="Bact_solute-bd_prot1"/>
</dbReference>
<comment type="subcellular location">
    <subcellularLocation>
        <location evidence="1">Periplasm</location>
    </subcellularLocation>
</comment>
<dbReference type="InterPro" id="IPR006311">
    <property type="entry name" value="TAT_signal"/>
</dbReference>
<evidence type="ECO:0000256" key="4">
    <source>
        <dbReference type="ARBA" id="ARBA00022729"/>
    </source>
</evidence>
<keyword evidence="5" id="KW-1133">Transmembrane helix</keyword>
<evidence type="ECO:0008006" key="7">
    <source>
        <dbReference type="Google" id="ProtNLM"/>
    </source>
</evidence>
<keyword evidence="5" id="KW-0812">Transmembrane</keyword>
<keyword evidence="5" id="KW-0472">Membrane</keyword>
<evidence type="ECO:0000313" key="6">
    <source>
        <dbReference type="EMBL" id="CAA9562816.1"/>
    </source>
</evidence>
<evidence type="ECO:0000256" key="3">
    <source>
        <dbReference type="ARBA" id="ARBA00022448"/>
    </source>
</evidence>
<comment type="similarity">
    <text evidence="2">Belongs to the bacterial solute-binding protein 1 family.</text>
</comment>
<evidence type="ECO:0000256" key="2">
    <source>
        <dbReference type="ARBA" id="ARBA00008520"/>
    </source>
</evidence>
<gene>
    <name evidence="6" type="ORF">AVDCRST_MAG33-1813</name>
</gene>
<dbReference type="Gene3D" id="3.40.190.10">
    <property type="entry name" value="Periplasmic binding protein-like II"/>
    <property type="match status" value="1"/>
</dbReference>
<dbReference type="AlphaFoldDB" id="A0A6J4UX20"/>
<dbReference type="PROSITE" id="PS51318">
    <property type="entry name" value="TAT"/>
    <property type="match status" value="1"/>
</dbReference>
<feature type="transmembrane region" description="Helical" evidence="5">
    <location>
        <begin position="12"/>
        <end position="34"/>
    </location>
</feature>
<keyword evidence="3" id="KW-0813">Transport</keyword>
<organism evidence="6">
    <name type="scientific">uncultured Thermomicrobiales bacterium</name>
    <dbReference type="NCBI Taxonomy" id="1645740"/>
    <lineage>
        <taxon>Bacteria</taxon>
        <taxon>Pseudomonadati</taxon>
        <taxon>Thermomicrobiota</taxon>
        <taxon>Thermomicrobia</taxon>
        <taxon>Thermomicrobiales</taxon>
        <taxon>environmental samples</taxon>
    </lineage>
</organism>
<dbReference type="GO" id="GO:0042597">
    <property type="term" value="C:periplasmic space"/>
    <property type="evidence" value="ECO:0007669"/>
    <property type="project" value="UniProtKB-SubCell"/>
</dbReference>